<name>A0A9P3G5R2_9APHY</name>
<dbReference type="InterPro" id="IPR011333">
    <property type="entry name" value="SKP1/BTB/POZ_sf"/>
</dbReference>
<gene>
    <name evidence="2" type="ORF">PsYK624_058280</name>
</gene>
<dbReference type="SUPFAM" id="SSF54695">
    <property type="entry name" value="POZ domain"/>
    <property type="match status" value="1"/>
</dbReference>
<dbReference type="AlphaFoldDB" id="A0A9P3G5R2"/>
<dbReference type="Gene3D" id="3.30.710.10">
    <property type="entry name" value="Potassium Channel Kv1.1, Chain A"/>
    <property type="match status" value="1"/>
</dbReference>
<evidence type="ECO:0000313" key="3">
    <source>
        <dbReference type="Proteomes" id="UP000703269"/>
    </source>
</evidence>
<feature type="domain" description="BTB" evidence="1">
    <location>
        <begin position="17"/>
        <end position="77"/>
    </location>
</feature>
<organism evidence="2 3">
    <name type="scientific">Phanerochaete sordida</name>
    <dbReference type="NCBI Taxonomy" id="48140"/>
    <lineage>
        <taxon>Eukaryota</taxon>
        <taxon>Fungi</taxon>
        <taxon>Dikarya</taxon>
        <taxon>Basidiomycota</taxon>
        <taxon>Agaricomycotina</taxon>
        <taxon>Agaricomycetes</taxon>
        <taxon>Polyporales</taxon>
        <taxon>Phanerochaetaceae</taxon>
        <taxon>Phanerochaete</taxon>
    </lineage>
</organism>
<accession>A0A9P3G5R2</accession>
<evidence type="ECO:0000259" key="1">
    <source>
        <dbReference type="PROSITE" id="PS50097"/>
    </source>
</evidence>
<dbReference type="Pfam" id="PF00651">
    <property type="entry name" value="BTB"/>
    <property type="match status" value="1"/>
</dbReference>
<evidence type="ECO:0000313" key="2">
    <source>
        <dbReference type="EMBL" id="GJE89722.1"/>
    </source>
</evidence>
<dbReference type="OrthoDB" id="3036049at2759"/>
<sequence>MRDQLDPQHDILWFDDGNVVVAARGMSFKLHKSVLALHSTVFLELFDSLDTSESHLHGGCPVLCVNDYGPDLARLLLVVYGSDRRYFARDKPLSFSELRSVALLAQKYQIEEIISEACACLKIAFTAQMNDEAYWERPAEYIRSGPTNPLWCEDRDLVGVVSLARAVRCPSVEVMALYHCCRIGAGVLFSGVQYDDMEVELSREDLRTCVNATDLLYQHNTYVMNALTDMFAYPSETPRIIPCRTSADCKNALGLLIASGLQNEQFSSPRALECLDRWIDEQSEMCYGCREALKNVVNERRKEVFDQLGAMFGVEPWPPVDS</sequence>
<dbReference type="Proteomes" id="UP000703269">
    <property type="component" value="Unassembled WGS sequence"/>
</dbReference>
<dbReference type="InterPro" id="IPR000210">
    <property type="entry name" value="BTB/POZ_dom"/>
</dbReference>
<reference evidence="2 3" key="1">
    <citation type="submission" date="2021-08" db="EMBL/GenBank/DDBJ databases">
        <title>Draft Genome Sequence of Phanerochaete sordida strain YK-624.</title>
        <authorList>
            <person name="Mori T."/>
            <person name="Dohra H."/>
            <person name="Suzuki T."/>
            <person name="Kawagishi H."/>
            <person name="Hirai H."/>
        </authorList>
    </citation>
    <scope>NUCLEOTIDE SEQUENCE [LARGE SCALE GENOMIC DNA]</scope>
    <source>
        <strain evidence="2 3">YK-624</strain>
    </source>
</reference>
<proteinExistence type="predicted"/>
<keyword evidence="3" id="KW-1185">Reference proteome</keyword>
<comment type="caution">
    <text evidence="2">The sequence shown here is derived from an EMBL/GenBank/DDBJ whole genome shotgun (WGS) entry which is preliminary data.</text>
</comment>
<dbReference type="EMBL" id="BPQB01000013">
    <property type="protein sequence ID" value="GJE89722.1"/>
    <property type="molecule type" value="Genomic_DNA"/>
</dbReference>
<protein>
    <recommendedName>
        <fullName evidence="1">BTB domain-containing protein</fullName>
    </recommendedName>
</protein>
<dbReference type="PROSITE" id="PS50097">
    <property type="entry name" value="BTB"/>
    <property type="match status" value="1"/>
</dbReference>